<dbReference type="InterPro" id="IPR036439">
    <property type="entry name" value="Dockerin_dom_sf"/>
</dbReference>
<sequence length="546" mass="57241" precursor="true">MSSTDRRRLGPRFAALLIVASCPAALALNADQSLGLTTANGWRAFELLSQGDSLAGIGDAGYGSTMTRGLFDGLGLYRDGMELSVWLNHETTSAAISRVDLDLTQMRSAIDSVIAGGGGAGFTPVLGVGYAYDAIYDGGYHAVNQPLPIAIGTTAVAAYSSSNFSRFCSGTSHPREAFGPGRGFLDSLYLTGEEVTGGHFYALDESTRTLWEATDLGLGSWENAAAVDTGNETHVALVLSSDVGSGTGDYLRLYVGRKEIDANGDGAIDFLERNGLRGGDVYYFVPNSGSTTDLPDGAVSGLWSNSTAGALRETKLEDIHTNPANGRQLVLADQTDGIYRLQVDLAFTPAGTLDVANSPIAIDQLDDDDVAPIGAPDNVTWSRDGKLYVQEDGDGDQIFQMNAEGGGISLLATAASEPSGVIDASELLGYYPGSVLLTSLQGGINPAQLGVLVAPTATRLLPGDYNRDGVVDTNDYSSWAADYSTATFSMADGNEDGVVDLADYTVWRDHAGPVIGARSRGAVPEPTSVVLGMLLIFAAKLNLRRD</sequence>
<dbReference type="RefSeq" id="WP_146571974.1">
    <property type="nucleotide sequence ID" value="NZ_SJPH01000002.1"/>
</dbReference>
<name>A0A5C5WAW1_9BACT</name>
<protein>
    <recommendedName>
        <fullName evidence="4">Dockerin domain-containing protein</fullName>
    </recommendedName>
</protein>
<feature type="chain" id="PRO_5022959747" description="Dockerin domain-containing protein" evidence="1">
    <location>
        <begin position="28"/>
        <end position="546"/>
    </location>
</feature>
<dbReference type="InterPro" id="IPR018247">
    <property type="entry name" value="EF_Hand_1_Ca_BS"/>
</dbReference>
<dbReference type="PROSITE" id="PS00018">
    <property type="entry name" value="EF_HAND_1"/>
    <property type="match status" value="1"/>
</dbReference>
<dbReference type="AlphaFoldDB" id="A0A5C5WAW1"/>
<evidence type="ECO:0000313" key="2">
    <source>
        <dbReference type="EMBL" id="TWT47393.1"/>
    </source>
</evidence>
<dbReference type="Gene3D" id="1.10.1330.10">
    <property type="entry name" value="Dockerin domain"/>
    <property type="match status" value="1"/>
</dbReference>
<dbReference type="SUPFAM" id="SSF63446">
    <property type="entry name" value="Type I dockerin domain"/>
    <property type="match status" value="1"/>
</dbReference>
<gene>
    <name evidence="2" type="ORF">Pla111_10070</name>
</gene>
<evidence type="ECO:0000313" key="3">
    <source>
        <dbReference type="Proteomes" id="UP000318995"/>
    </source>
</evidence>
<keyword evidence="1" id="KW-0732">Signal</keyword>
<dbReference type="EMBL" id="SJPH01000002">
    <property type="protein sequence ID" value="TWT47393.1"/>
    <property type="molecule type" value="Genomic_DNA"/>
</dbReference>
<organism evidence="2 3">
    <name type="scientific">Botrimarina hoheduenensis</name>
    <dbReference type="NCBI Taxonomy" id="2528000"/>
    <lineage>
        <taxon>Bacteria</taxon>
        <taxon>Pseudomonadati</taxon>
        <taxon>Planctomycetota</taxon>
        <taxon>Planctomycetia</taxon>
        <taxon>Pirellulales</taxon>
        <taxon>Lacipirellulaceae</taxon>
        <taxon>Botrimarina</taxon>
    </lineage>
</organism>
<proteinExistence type="predicted"/>
<feature type="signal peptide" evidence="1">
    <location>
        <begin position="1"/>
        <end position="27"/>
    </location>
</feature>
<accession>A0A5C5WAW1</accession>
<evidence type="ECO:0000256" key="1">
    <source>
        <dbReference type="SAM" id="SignalP"/>
    </source>
</evidence>
<dbReference type="Proteomes" id="UP000318995">
    <property type="component" value="Unassembled WGS sequence"/>
</dbReference>
<dbReference type="GO" id="GO:0000272">
    <property type="term" value="P:polysaccharide catabolic process"/>
    <property type="evidence" value="ECO:0007669"/>
    <property type="project" value="InterPro"/>
</dbReference>
<reference evidence="2 3" key="1">
    <citation type="submission" date="2019-02" db="EMBL/GenBank/DDBJ databases">
        <title>Deep-cultivation of Planctomycetes and their phenomic and genomic characterization uncovers novel biology.</title>
        <authorList>
            <person name="Wiegand S."/>
            <person name="Jogler M."/>
            <person name="Boedeker C."/>
            <person name="Pinto D."/>
            <person name="Vollmers J."/>
            <person name="Rivas-Marin E."/>
            <person name="Kohn T."/>
            <person name="Peeters S.H."/>
            <person name="Heuer A."/>
            <person name="Rast P."/>
            <person name="Oberbeckmann S."/>
            <person name="Bunk B."/>
            <person name="Jeske O."/>
            <person name="Meyerdierks A."/>
            <person name="Storesund J.E."/>
            <person name="Kallscheuer N."/>
            <person name="Luecker S."/>
            <person name="Lage O.M."/>
            <person name="Pohl T."/>
            <person name="Merkel B.J."/>
            <person name="Hornburger P."/>
            <person name="Mueller R.-W."/>
            <person name="Bruemmer F."/>
            <person name="Labrenz M."/>
            <person name="Spormann A.M."/>
            <person name="Op Den Camp H."/>
            <person name="Overmann J."/>
            <person name="Amann R."/>
            <person name="Jetten M.S.M."/>
            <person name="Mascher T."/>
            <person name="Medema M.H."/>
            <person name="Devos D.P."/>
            <person name="Kaster A.-K."/>
            <person name="Ovreas L."/>
            <person name="Rohde M."/>
            <person name="Galperin M.Y."/>
            <person name="Jogler C."/>
        </authorList>
    </citation>
    <scope>NUCLEOTIDE SEQUENCE [LARGE SCALE GENOMIC DNA]</scope>
    <source>
        <strain evidence="2 3">Pla111</strain>
    </source>
</reference>
<comment type="caution">
    <text evidence="2">The sequence shown here is derived from an EMBL/GenBank/DDBJ whole genome shotgun (WGS) entry which is preliminary data.</text>
</comment>
<keyword evidence="3" id="KW-1185">Reference proteome</keyword>
<evidence type="ECO:0008006" key="4">
    <source>
        <dbReference type="Google" id="ProtNLM"/>
    </source>
</evidence>
<dbReference type="SUPFAM" id="SSF75011">
    <property type="entry name" value="3-carboxy-cis,cis-mucoante lactonizing enzyme"/>
    <property type="match status" value="1"/>
</dbReference>
<dbReference type="OrthoDB" id="251884at2"/>